<comment type="similarity">
    <text evidence="2">Belongs to the bacterial ribosomal protein bL32 family.</text>
</comment>
<evidence type="ECO:0000313" key="8">
    <source>
        <dbReference type="EMBL" id="RCN48721.1"/>
    </source>
</evidence>
<dbReference type="InterPro" id="IPR036390">
    <property type="entry name" value="WH_DNA-bd_sf"/>
</dbReference>
<dbReference type="Gene3D" id="1.25.40.570">
    <property type="match status" value="1"/>
</dbReference>
<evidence type="ECO:0000256" key="3">
    <source>
        <dbReference type="ARBA" id="ARBA00022942"/>
    </source>
</evidence>
<dbReference type="GO" id="GO:0006511">
    <property type="term" value="P:ubiquitin-dependent protein catabolic process"/>
    <property type="evidence" value="ECO:0007669"/>
    <property type="project" value="TreeGrafter"/>
</dbReference>
<comment type="similarity">
    <text evidence="1">Belongs to the proteasome subunit S3 family.</text>
</comment>
<dbReference type="GO" id="GO:0006412">
    <property type="term" value="P:translation"/>
    <property type="evidence" value="ECO:0007669"/>
    <property type="project" value="InterPro"/>
</dbReference>
<feature type="region of interest" description="Disordered" evidence="6">
    <location>
        <begin position="1"/>
        <end position="30"/>
    </location>
</feature>
<dbReference type="GO" id="GO:0008541">
    <property type="term" value="C:proteasome regulatory particle, lid subcomplex"/>
    <property type="evidence" value="ECO:0007669"/>
    <property type="project" value="TreeGrafter"/>
</dbReference>
<dbReference type="Proteomes" id="UP000252519">
    <property type="component" value="Unassembled WGS sequence"/>
</dbReference>
<name>A0A368GWJ7_ANCCA</name>
<dbReference type="GO" id="GO:0042176">
    <property type="term" value="P:regulation of protein catabolic process"/>
    <property type="evidence" value="ECO:0007669"/>
    <property type="project" value="InterPro"/>
</dbReference>
<protein>
    <submittedName>
        <fullName evidence="8">Putative ribosomal protein L32</fullName>
    </submittedName>
</protein>
<evidence type="ECO:0000313" key="9">
    <source>
        <dbReference type="Proteomes" id="UP000252519"/>
    </source>
</evidence>
<dbReference type="OrthoDB" id="1713558at2759"/>
<dbReference type="PROSITE" id="PS50250">
    <property type="entry name" value="PCI"/>
    <property type="match status" value="1"/>
</dbReference>
<dbReference type="STRING" id="29170.A0A368GWJ7"/>
<dbReference type="SUPFAM" id="SSF57829">
    <property type="entry name" value="Zn-binding ribosomal proteins"/>
    <property type="match status" value="1"/>
</dbReference>
<evidence type="ECO:0000259" key="7">
    <source>
        <dbReference type="PROSITE" id="PS50250"/>
    </source>
</evidence>
<dbReference type="Pfam" id="PF01399">
    <property type="entry name" value="PCI"/>
    <property type="match status" value="1"/>
</dbReference>
<accession>A0A368GWJ7</accession>
<dbReference type="Pfam" id="PF08375">
    <property type="entry name" value="Rpn3_C"/>
    <property type="match status" value="1"/>
</dbReference>
<dbReference type="GO" id="GO:0003735">
    <property type="term" value="F:structural constituent of ribosome"/>
    <property type="evidence" value="ECO:0007669"/>
    <property type="project" value="InterPro"/>
</dbReference>
<dbReference type="PANTHER" id="PTHR10758:SF2">
    <property type="entry name" value="26S PROTEASOME NON-ATPASE REGULATORY SUBUNIT 3"/>
    <property type="match status" value="1"/>
</dbReference>
<dbReference type="SUPFAM" id="SSF46785">
    <property type="entry name" value="Winged helix' DNA-binding domain"/>
    <property type="match status" value="1"/>
</dbReference>
<feature type="region of interest" description="Disordered" evidence="6">
    <location>
        <begin position="203"/>
        <end position="222"/>
    </location>
</feature>
<feature type="domain" description="PCI" evidence="7">
    <location>
        <begin position="352"/>
        <end position="531"/>
    </location>
</feature>
<dbReference type="InterPro" id="IPR013586">
    <property type="entry name" value="PSMD3_C"/>
</dbReference>
<sequence length="701" mass="78268">MAPMANPAPAVEKMEVDEPAKPAEEKEPPKDLNAIALENIKEHCALLDKGDIHFVARVLQVLPKTRKQCNVEVLHRLITSQISSPSLHKDALLAWVPSIVPMAMEVDTKLAPASAGSSTVKCHVSLADIKEHCALLDKGDIHFVARVLQVLPKTRKQCNVEVLHRLITSQISSPSLHKDALLAWVPSSVPMAMEVDTKLAPASATGSSTVKSPRPARKAATPSPESELYIHLLVLLYLVDQNKLDDAKKCAEMLISRGNSADSVDKRSLDPLVAKGLFYLALIYEKQHKLHELGCFLNSRLRTATLRRQRESQAVLIYTLLRCYLINKQFQSAAKLVSKVTFPEGANNNDLARFLYYQGRIKALQLDYTAAAGYFLQAMRKAPQEAAIGFKQNVQKWVIVIGLLQGEIPERSIFRQPIYRKCLLPYLELTQAVRLGDLAKFNGVVKHYGPVFEKDETLTLIVRLRQNVIKTAVKQISLAYSRITIKDIAKKLGMSNEVETEYLVAKAIADGAIDAVITCDTKDGERYMRSSETVNVYTTTEPQMHFDSRIRYCLELHNQAVKALRYPPKNKCDVESIEAQREREQQMLRVWQRVQHAIDAAMGLGPRFPPIAPAVAMSGCESNATSLGSFYGIQEMINDMRILLGVPKHRTPKPKKQTRKFSYTRLLTPTTDLVTCGTCGSFHQADTICGNCYEKVKLCCN</sequence>
<dbReference type="InterPro" id="IPR000717">
    <property type="entry name" value="PCI_dom"/>
</dbReference>
<dbReference type="SMART" id="SM00088">
    <property type="entry name" value="PINT"/>
    <property type="match status" value="1"/>
</dbReference>
<evidence type="ECO:0000256" key="5">
    <source>
        <dbReference type="ARBA" id="ARBA00023274"/>
    </source>
</evidence>
<evidence type="ECO:0000256" key="4">
    <source>
        <dbReference type="ARBA" id="ARBA00022980"/>
    </source>
</evidence>
<feature type="compositionally biased region" description="Basic and acidic residues" evidence="6">
    <location>
        <begin position="12"/>
        <end position="30"/>
    </location>
</feature>
<comment type="caution">
    <text evidence="8">The sequence shown here is derived from an EMBL/GenBank/DDBJ whole genome shotgun (WGS) entry which is preliminary data.</text>
</comment>
<dbReference type="Pfam" id="PF01783">
    <property type="entry name" value="Ribosomal_L32p"/>
    <property type="match status" value="1"/>
</dbReference>
<dbReference type="GO" id="GO:0030234">
    <property type="term" value="F:enzyme regulator activity"/>
    <property type="evidence" value="ECO:0007669"/>
    <property type="project" value="InterPro"/>
</dbReference>
<dbReference type="InterPro" id="IPR011332">
    <property type="entry name" value="Ribosomal_zn-bd"/>
</dbReference>
<keyword evidence="5" id="KW-0687">Ribonucleoprotein</keyword>
<evidence type="ECO:0000256" key="2">
    <source>
        <dbReference type="ARBA" id="ARBA00008560"/>
    </source>
</evidence>
<dbReference type="NCBIfam" id="TIGR01031">
    <property type="entry name" value="rpmF_bact"/>
    <property type="match status" value="1"/>
</dbReference>
<dbReference type="SUPFAM" id="SSF81901">
    <property type="entry name" value="HCP-like"/>
    <property type="match status" value="1"/>
</dbReference>
<keyword evidence="9" id="KW-1185">Reference proteome</keyword>
<dbReference type="Pfam" id="PF25573">
    <property type="entry name" value="TPR_PSMD3_N"/>
    <property type="match status" value="2"/>
</dbReference>
<proteinExistence type="inferred from homology"/>
<dbReference type="InterPro" id="IPR002677">
    <property type="entry name" value="Ribosomal_bL32"/>
</dbReference>
<evidence type="ECO:0000256" key="6">
    <source>
        <dbReference type="SAM" id="MobiDB-lite"/>
    </source>
</evidence>
<gene>
    <name evidence="8" type="ORF">ANCCAN_05183</name>
</gene>
<dbReference type="AlphaFoldDB" id="A0A368GWJ7"/>
<keyword evidence="4 8" id="KW-0689">Ribosomal protein</keyword>
<dbReference type="GO" id="GO:0015934">
    <property type="term" value="C:large ribosomal subunit"/>
    <property type="evidence" value="ECO:0007669"/>
    <property type="project" value="InterPro"/>
</dbReference>
<dbReference type="InterPro" id="IPR057985">
    <property type="entry name" value="TPR_PSMD3_N"/>
</dbReference>
<dbReference type="EMBL" id="JOJR01000043">
    <property type="protein sequence ID" value="RCN48721.1"/>
    <property type="molecule type" value="Genomic_DNA"/>
</dbReference>
<dbReference type="SMART" id="SM00753">
    <property type="entry name" value="PAM"/>
    <property type="match status" value="1"/>
</dbReference>
<reference evidence="8 9" key="1">
    <citation type="submission" date="2014-10" db="EMBL/GenBank/DDBJ databases">
        <title>Draft genome of the hookworm Ancylostoma caninum.</title>
        <authorList>
            <person name="Mitreva M."/>
        </authorList>
    </citation>
    <scope>NUCLEOTIDE SEQUENCE [LARGE SCALE GENOMIC DNA]</scope>
    <source>
        <strain evidence="8 9">Baltimore</strain>
    </source>
</reference>
<keyword evidence="3" id="KW-0647">Proteasome</keyword>
<organism evidence="8 9">
    <name type="scientific">Ancylostoma caninum</name>
    <name type="common">Dog hookworm</name>
    <dbReference type="NCBI Taxonomy" id="29170"/>
    <lineage>
        <taxon>Eukaryota</taxon>
        <taxon>Metazoa</taxon>
        <taxon>Ecdysozoa</taxon>
        <taxon>Nematoda</taxon>
        <taxon>Chromadorea</taxon>
        <taxon>Rhabditida</taxon>
        <taxon>Rhabditina</taxon>
        <taxon>Rhabditomorpha</taxon>
        <taxon>Strongyloidea</taxon>
        <taxon>Ancylostomatidae</taxon>
        <taxon>Ancylostomatinae</taxon>
        <taxon>Ancylostoma</taxon>
    </lineage>
</organism>
<dbReference type="InterPro" id="IPR050756">
    <property type="entry name" value="CSN3"/>
</dbReference>
<evidence type="ECO:0000256" key="1">
    <source>
        <dbReference type="ARBA" id="ARBA00007912"/>
    </source>
</evidence>
<dbReference type="PANTHER" id="PTHR10758">
    <property type="entry name" value="26S PROTEASOME NON-ATPASE REGULATORY SUBUNIT 3/COP9 SIGNALOSOME COMPLEX SUBUNIT 3"/>
    <property type="match status" value="1"/>
</dbReference>